<dbReference type="AlphaFoldDB" id="A0A8J4DUY7"/>
<comment type="pathway">
    <text evidence="2">Siderophore biosynthesis.</text>
</comment>
<evidence type="ECO:0000256" key="15">
    <source>
        <dbReference type="ARBA" id="ARBA00048407"/>
    </source>
</evidence>
<evidence type="ECO:0000256" key="4">
    <source>
        <dbReference type="ARBA" id="ARBA00013076"/>
    </source>
</evidence>
<dbReference type="EC" id="1.14.13.59" evidence="4"/>
<evidence type="ECO:0000256" key="5">
    <source>
        <dbReference type="ARBA" id="ARBA00016406"/>
    </source>
</evidence>
<dbReference type="GO" id="GO:0047091">
    <property type="term" value="F:L-lysine 6-monooxygenase (NADPH) activity"/>
    <property type="evidence" value="ECO:0007669"/>
    <property type="project" value="UniProtKB-EC"/>
</dbReference>
<evidence type="ECO:0000256" key="7">
    <source>
        <dbReference type="ARBA" id="ARBA00022827"/>
    </source>
</evidence>
<keyword evidence="9" id="KW-0560">Oxidoreductase</keyword>
<evidence type="ECO:0000256" key="10">
    <source>
        <dbReference type="ARBA" id="ARBA00023033"/>
    </source>
</evidence>
<keyword evidence="8" id="KW-0521">NADP</keyword>
<dbReference type="EMBL" id="BOPF01000054">
    <property type="protein sequence ID" value="GIJ51790.1"/>
    <property type="molecule type" value="Genomic_DNA"/>
</dbReference>
<evidence type="ECO:0000256" key="9">
    <source>
        <dbReference type="ARBA" id="ARBA00023002"/>
    </source>
</evidence>
<dbReference type="InterPro" id="IPR025700">
    <property type="entry name" value="Lys/Orn_oxygenase"/>
</dbReference>
<comment type="cofactor">
    <cofactor evidence="1">
        <name>FAD</name>
        <dbReference type="ChEBI" id="CHEBI:57692"/>
    </cofactor>
</comment>
<keyword evidence="17" id="KW-1185">Reference proteome</keyword>
<evidence type="ECO:0000313" key="16">
    <source>
        <dbReference type="EMBL" id="GIJ51790.1"/>
    </source>
</evidence>
<gene>
    <name evidence="16" type="primary">iucD</name>
    <name evidence="16" type="ORF">Val02_86760</name>
</gene>
<evidence type="ECO:0000256" key="14">
    <source>
        <dbReference type="ARBA" id="ARBA00032738"/>
    </source>
</evidence>
<evidence type="ECO:0000256" key="12">
    <source>
        <dbReference type="ARBA" id="ARBA00031158"/>
    </source>
</evidence>
<dbReference type="PANTHER" id="PTHR42802">
    <property type="entry name" value="MONOOXYGENASE"/>
    <property type="match status" value="1"/>
</dbReference>
<organism evidence="16 17">
    <name type="scientific">Virgisporangium aliadipatigenens</name>
    <dbReference type="NCBI Taxonomy" id="741659"/>
    <lineage>
        <taxon>Bacteria</taxon>
        <taxon>Bacillati</taxon>
        <taxon>Actinomycetota</taxon>
        <taxon>Actinomycetes</taxon>
        <taxon>Micromonosporales</taxon>
        <taxon>Micromonosporaceae</taxon>
        <taxon>Virgisporangium</taxon>
    </lineage>
</organism>
<comment type="similarity">
    <text evidence="3">Belongs to the lysine N(6)-hydroxylase/L-ornithine N(5)-oxygenase family.</text>
</comment>
<reference evidence="16" key="1">
    <citation type="submission" date="2021-01" db="EMBL/GenBank/DDBJ databases">
        <title>Whole genome shotgun sequence of Virgisporangium aliadipatigenens NBRC 105644.</title>
        <authorList>
            <person name="Komaki H."/>
            <person name="Tamura T."/>
        </authorList>
    </citation>
    <scope>NUCLEOTIDE SEQUENCE</scope>
    <source>
        <strain evidence="16">NBRC 105644</strain>
    </source>
</reference>
<dbReference type="InterPro" id="IPR036188">
    <property type="entry name" value="FAD/NAD-bd_sf"/>
</dbReference>
<sequence>MRLRLFEQRPAVSWHPGMLLPDALLQVSHLKDLVTPVLPTSPHSFLAYLVEHRLFYRSLAAGFERPSRAEFDRYLRWVAGRLPSIEYRRRVERVDHDGTGFVVGTSDGEHRARSLVLGCGPVRFVPECARAHVGETVFHTSDYVYRLPQPGRRVVVIGGGQSGAEVFLDLLNRGHRDATLITRRSNLLPLDDSPFTNELFTPHYAMAFHGLDPAARRALLAEQVLASDGVSADLLRGIYRRLYELRAESAVRAQRELVDLRPAGRGWSLTLRHTRTGAATHETADVVVLATGYRHDLPAFLEPLRGRIRYEADGPVVRRDFSLDWDGPEESAIFVQNGARHSHGIADPNLSLLAWRSAVIANSLLGKQLYDIDDRPSAVTWEEARA</sequence>
<evidence type="ECO:0000256" key="3">
    <source>
        <dbReference type="ARBA" id="ARBA00007588"/>
    </source>
</evidence>
<evidence type="ECO:0000256" key="13">
    <source>
        <dbReference type="ARBA" id="ARBA00032493"/>
    </source>
</evidence>
<evidence type="ECO:0000256" key="11">
    <source>
        <dbReference type="ARBA" id="ARBA00029939"/>
    </source>
</evidence>
<evidence type="ECO:0000256" key="2">
    <source>
        <dbReference type="ARBA" id="ARBA00004924"/>
    </source>
</evidence>
<dbReference type="SUPFAM" id="SSF51905">
    <property type="entry name" value="FAD/NAD(P)-binding domain"/>
    <property type="match status" value="2"/>
</dbReference>
<keyword evidence="10" id="KW-0503">Monooxygenase</keyword>
<name>A0A8J4DUY7_9ACTN</name>
<comment type="catalytic activity">
    <reaction evidence="15">
        <text>L-lysine + NADPH + O2 = N(6)-hydroxy-L-lysine + NADP(+) + H2O</text>
        <dbReference type="Rhea" id="RHEA:23228"/>
        <dbReference type="ChEBI" id="CHEBI:15377"/>
        <dbReference type="ChEBI" id="CHEBI:15379"/>
        <dbReference type="ChEBI" id="CHEBI:32551"/>
        <dbReference type="ChEBI" id="CHEBI:57783"/>
        <dbReference type="ChEBI" id="CHEBI:57820"/>
        <dbReference type="ChEBI" id="CHEBI:58349"/>
        <dbReference type="EC" id="1.14.13.59"/>
    </reaction>
</comment>
<keyword evidence="6" id="KW-0285">Flavoprotein</keyword>
<evidence type="ECO:0000256" key="6">
    <source>
        <dbReference type="ARBA" id="ARBA00022630"/>
    </source>
</evidence>
<accession>A0A8J4DUY7</accession>
<dbReference type="Gene3D" id="3.50.50.60">
    <property type="entry name" value="FAD/NAD(P)-binding domain"/>
    <property type="match status" value="1"/>
</dbReference>
<evidence type="ECO:0000256" key="8">
    <source>
        <dbReference type="ARBA" id="ARBA00022857"/>
    </source>
</evidence>
<protein>
    <recommendedName>
        <fullName evidence="5">L-lysine N6-monooxygenase MbtG</fullName>
        <ecNumber evidence="4">1.14.13.59</ecNumber>
    </recommendedName>
    <alternativeName>
        <fullName evidence="14">Lysine 6-N-hydroxylase</fullName>
    </alternativeName>
    <alternativeName>
        <fullName evidence="13">Lysine N6-hydroxylase</fullName>
    </alternativeName>
    <alternativeName>
        <fullName evidence="11">Lysine-N-oxygenase</fullName>
    </alternativeName>
    <alternativeName>
        <fullName evidence="12">Mycobactin synthase protein G</fullName>
    </alternativeName>
</protein>
<dbReference type="Pfam" id="PF13434">
    <property type="entry name" value="Lys_Orn_oxgnase"/>
    <property type="match status" value="1"/>
</dbReference>
<dbReference type="PANTHER" id="PTHR42802:SF1">
    <property type="entry name" value="L-ORNITHINE N(5)-MONOOXYGENASE"/>
    <property type="match status" value="1"/>
</dbReference>
<proteinExistence type="inferred from homology"/>
<keyword evidence="7" id="KW-0274">FAD</keyword>
<comment type="caution">
    <text evidence="16">The sequence shown here is derived from an EMBL/GenBank/DDBJ whole genome shotgun (WGS) entry which is preliminary data.</text>
</comment>
<evidence type="ECO:0000256" key="1">
    <source>
        <dbReference type="ARBA" id="ARBA00001974"/>
    </source>
</evidence>
<evidence type="ECO:0000313" key="17">
    <source>
        <dbReference type="Proteomes" id="UP000619260"/>
    </source>
</evidence>
<dbReference type="Proteomes" id="UP000619260">
    <property type="component" value="Unassembled WGS sequence"/>
</dbReference>